<dbReference type="OrthoDB" id="2442112at2759"/>
<dbReference type="RefSeq" id="XP_023933315.1">
    <property type="nucleotide sequence ID" value="XM_024077547.1"/>
</dbReference>
<evidence type="ECO:0000313" key="1">
    <source>
        <dbReference type="Proteomes" id="UP000085678"/>
    </source>
</evidence>
<evidence type="ECO:0000313" key="2">
    <source>
        <dbReference type="RefSeq" id="XP_023933315.1"/>
    </source>
</evidence>
<dbReference type="KEGG" id="lak:112042662"/>
<dbReference type="GeneID" id="112042662"/>
<gene>
    <name evidence="2" type="primary">LOC112042662</name>
</gene>
<name>A0A2R2MSS0_LINAN</name>
<proteinExistence type="predicted"/>
<sequence length="85" mass="9870">MSTTYSVHDEAGRKEMIQEMDVKKHEMEVLQVELKSLKPGARVYRQQPNSNIFFCSDREKELASCKKILNEMREKCEAVTGDDKC</sequence>
<dbReference type="Pfam" id="PF21975">
    <property type="entry name" value="ASNSD1-SEP"/>
    <property type="match status" value="1"/>
</dbReference>
<keyword evidence="1" id="KW-1185">Reference proteome</keyword>
<dbReference type="InParanoid" id="A0A2R2MSS0"/>
<accession>A0A2R2MSS0</accession>
<dbReference type="InterPro" id="IPR054148">
    <property type="entry name" value="ASNSD1-SEP"/>
</dbReference>
<protein>
    <submittedName>
        <fullName evidence="2">ASNSD1 upstream open reading frame protein-like</fullName>
    </submittedName>
</protein>
<reference evidence="2" key="1">
    <citation type="submission" date="2025-08" db="UniProtKB">
        <authorList>
            <consortium name="RefSeq"/>
        </authorList>
    </citation>
    <scope>IDENTIFICATION</scope>
    <source>
        <tissue evidence="2">Gonads</tissue>
    </source>
</reference>
<dbReference type="AlphaFoldDB" id="A0A2R2MSS0"/>
<organism evidence="1 2">
    <name type="scientific">Lingula anatina</name>
    <name type="common">Brachiopod</name>
    <name type="synonym">Lingula unguis</name>
    <dbReference type="NCBI Taxonomy" id="7574"/>
    <lineage>
        <taxon>Eukaryota</taxon>
        <taxon>Metazoa</taxon>
        <taxon>Spiralia</taxon>
        <taxon>Lophotrochozoa</taxon>
        <taxon>Brachiopoda</taxon>
        <taxon>Linguliformea</taxon>
        <taxon>Lingulata</taxon>
        <taxon>Lingulida</taxon>
        <taxon>Linguloidea</taxon>
        <taxon>Lingulidae</taxon>
        <taxon>Lingula</taxon>
    </lineage>
</organism>
<dbReference type="Proteomes" id="UP000085678">
    <property type="component" value="Unplaced"/>
</dbReference>